<evidence type="ECO:0000256" key="1">
    <source>
        <dbReference type="SAM" id="Phobius"/>
    </source>
</evidence>
<protein>
    <recommendedName>
        <fullName evidence="4">Glycine zipper family protein</fullName>
    </recommendedName>
</protein>
<dbReference type="RefSeq" id="WP_320555166.1">
    <property type="nucleotide sequence ID" value="NZ_JAXDAE010000004.1"/>
</dbReference>
<evidence type="ECO:0000313" key="3">
    <source>
        <dbReference type="Proteomes" id="UP001285855"/>
    </source>
</evidence>
<comment type="caution">
    <text evidence="2">The sequence shown here is derived from an EMBL/GenBank/DDBJ whole genome shotgun (WGS) entry which is preliminary data.</text>
</comment>
<organism evidence="2 3">
    <name type="scientific">Winogradskyella aquimaris</name>
    <dbReference type="NCBI Taxonomy" id="864074"/>
    <lineage>
        <taxon>Bacteria</taxon>
        <taxon>Pseudomonadati</taxon>
        <taxon>Bacteroidota</taxon>
        <taxon>Flavobacteriia</taxon>
        <taxon>Flavobacteriales</taxon>
        <taxon>Flavobacteriaceae</taxon>
        <taxon>Winogradskyella</taxon>
    </lineage>
</organism>
<keyword evidence="1" id="KW-0472">Membrane</keyword>
<keyword evidence="3" id="KW-1185">Reference proteome</keyword>
<feature type="transmembrane region" description="Helical" evidence="1">
    <location>
        <begin position="93"/>
        <end position="111"/>
    </location>
</feature>
<keyword evidence="1" id="KW-1133">Transmembrane helix</keyword>
<dbReference type="EMBL" id="JAXDAE010000004">
    <property type="protein sequence ID" value="MDY2586792.1"/>
    <property type="molecule type" value="Genomic_DNA"/>
</dbReference>
<accession>A0ABU5EL75</accession>
<keyword evidence="1" id="KW-0812">Transmembrane</keyword>
<feature type="transmembrane region" description="Helical" evidence="1">
    <location>
        <begin position="117"/>
        <end position="136"/>
    </location>
</feature>
<name>A0ABU5EL75_9FLAO</name>
<gene>
    <name evidence="2" type="ORF">SNF14_05540</name>
</gene>
<reference evidence="2 3" key="1">
    <citation type="submission" date="2023-11" db="EMBL/GenBank/DDBJ databases">
        <title>Winogradskyella pelagius sp. nov., isolated from coastal sediment.</title>
        <authorList>
            <person name="Li F."/>
        </authorList>
    </citation>
    <scope>NUCLEOTIDE SEQUENCE [LARGE SCALE GENOMIC DNA]</scope>
    <source>
        <strain evidence="2 3">KCTC 23502</strain>
    </source>
</reference>
<evidence type="ECO:0008006" key="4">
    <source>
        <dbReference type="Google" id="ProtNLM"/>
    </source>
</evidence>
<proteinExistence type="predicted"/>
<evidence type="ECO:0000313" key="2">
    <source>
        <dbReference type="EMBL" id="MDY2586792.1"/>
    </source>
</evidence>
<dbReference type="Proteomes" id="UP001285855">
    <property type="component" value="Unassembled WGS sequence"/>
</dbReference>
<sequence>MTFIDLTKIGTNNPNPKFKGKLQQLQQLLQELKKHLLPEATIKAINSELSALKIKAPSDPKLYKHVCSTQNRILKYLEKQHKIVPKGYYQQQWLAVGMAAIGIPMGVAFGLALGNLAFLGIGLPIGLAIGMAHGAGMDQKAAKEGQQLQFKSNAL</sequence>